<proteinExistence type="predicted"/>
<feature type="domain" description="Gp5/Type VI secretion system Vgr C-terminal trimerisation" evidence="1">
    <location>
        <begin position="23"/>
        <end position="125"/>
    </location>
</feature>
<dbReference type="SUPFAM" id="SSF69349">
    <property type="entry name" value="Phage fibre proteins"/>
    <property type="match status" value="1"/>
</dbReference>
<name>A0ABN0Q9M5_ENTCL</name>
<protein>
    <submittedName>
        <fullName evidence="2">Rhs element Vgr domain protein</fullName>
    </submittedName>
</protein>
<reference evidence="2 3" key="1">
    <citation type="journal article" date="2014" name="Genome Announc.">
        <title>Draft Genome Sequence of Enterobacter cloacae Strain S611.</title>
        <authorList>
            <person name="Wang D."/>
            <person name="Han C.S."/>
            <person name="Dichosa A.E."/>
            <person name="Gleasner C.D."/>
            <person name="Johnson S.L."/>
            <person name="Daligault H.E."/>
            <person name="Davenport K.W."/>
            <person name="Li P.E."/>
            <person name="Pierson E.A."/>
            <person name="Pierson L.S.III."/>
        </authorList>
    </citation>
    <scope>NUCLEOTIDE SEQUENCE [LARGE SCALE GENOMIC DNA]</scope>
    <source>
        <strain evidence="2 3">S611</strain>
    </source>
</reference>
<sequence length="355" mass="38106">MTGRVYNEASMPPWSLPDDSTRMGFMTRSKDGSKDNASYLFFEDKLGSESVDLHSERDMNVSVEGVHNEVVHQATIYEHKTTRSVTVDDHDTQTYNSGQTISVTAKGRKETIVDNETKSVTGYSDNTYTQNLVIKTDASVSTLAANKIMYEVPEVVFGQVVDASGNESSVPPVPFDIKQTQGAVLSAPGARVPPTAYLASASSAAVGAATKVYYKKGVVTEIDGVDKLTVKQNQIIDVEGNVARNITGSSSETVLGEMNIYSPSRITIKSDTEVNVDTPWAVETKWNTTSLAATNVGSTGFAVAVTAANIGITASKIENNGVSVAWNSGLKFKAGTYTSSNYLLALKQSFLTMFN</sequence>
<gene>
    <name evidence="2" type="primary">vrgS</name>
    <name evidence="2" type="ORF">EDP2_4036</name>
</gene>
<dbReference type="Proteomes" id="UP000017834">
    <property type="component" value="Unassembled WGS sequence"/>
</dbReference>
<keyword evidence="3" id="KW-1185">Reference proteome</keyword>
<dbReference type="EMBL" id="AXOM01000039">
    <property type="protein sequence ID" value="ESS58865.1"/>
    <property type="molecule type" value="Genomic_DNA"/>
</dbReference>
<dbReference type="InterPro" id="IPR054030">
    <property type="entry name" value="Gp5_Vgr_C"/>
</dbReference>
<evidence type="ECO:0000259" key="1">
    <source>
        <dbReference type="Pfam" id="PF22178"/>
    </source>
</evidence>
<accession>A0ABN0Q9M5</accession>
<comment type="caution">
    <text evidence="2">The sequence shown here is derived from an EMBL/GenBank/DDBJ whole genome shotgun (WGS) entry which is preliminary data.</text>
</comment>
<organism evidence="2 3">
    <name type="scientific">Enterobacter cloacae S611</name>
    <dbReference type="NCBI Taxonomy" id="1399146"/>
    <lineage>
        <taxon>Bacteria</taxon>
        <taxon>Pseudomonadati</taxon>
        <taxon>Pseudomonadota</taxon>
        <taxon>Gammaproteobacteria</taxon>
        <taxon>Enterobacterales</taxon>
        <taxon>Enterobacteriaceae</taxon>
        <taxon>Enterobacter</taxon>
        <taxon>Enterobacter cloacae complex</taxon>
    </lineage>
</organism>
<evidence type="ECO:0000313" key="3">
    <source>
        <dbReference type="Proteomes" id="UP000017834"/>
    </source>
</evidence>
<evidence type="ECO:0000313" key="2">
    <source>
        <dbReference type="EMBL" id="ESS58865.1"/>
    </source>
</evidence>
<dbReference type="Pfam" id="PF22178">
    <property type="entry name" value="Gp5_trimer_C"/>
    <property type="match status" value="1"/>
</dbReference>